<dbReference type="KEGG" id="vg:65128387"/>
<dbReference type="EMBL" id="MT771343">
    <property type="protein sequence ID" value="QOC56055.1"/>
    <property type="molecule type" value="Genomic_DNA"/>
</dbReference>
<dbReference type="GO" id="GO:0003677">
    <property type="term" value="F:DNA binding"/>
    <property type="evidence" value="ECO:0007669"/>
    <property type="project" value="InterPro"/>
</dbReference>
<dbReference type="GeneID" id="65128387"/>
<evidence type="ECO:0000259" key="2">
    <source>
        <dbReference type="PROSITE" id="PS50943"/>
    </source>
</evidence>
<evidence type="ECO:0000256" key="1">
    <source>
        <dbReference type="SAM" id="MobiDB-lite"/>
    </source>
</evidence>
<gene>
    <name evidence="3" type="primary">57</name>
    <name evidence="3" type="ORF">SEA_CLOWN_57</name>
</gene>
<reference evidence="3 4" key="1">
    <citation type="submission" date="2020-07" db="EMBL/GenBank/DDBJ databases">
        <authorList>
            <person name="Bortz R.L."/>
            <person name="Bai C."/>
            <person name="Brody A."/>
            <person name="Douse D."/>
            <person name="Feder N.M."/>
            <person name="Fischer E."/>
            <person name="Kim I."/>
            <person name="Kornbau S."/>
            <person name="Malek C.E."/>
            <person name="Menendez J.A."/>
            <person name="Moore R.J."/>
            <person name="Pinkovsky V.I."/>
            <person name="Raghavan D."/>
            <person name="Reznik A.S."/>
            <person name="Sciarra A.R."/>
            <person name="Starinsky S.F."/>
            <person name="Vaughan O."/>
            <person name="Walker S.E."/>
            <person name="Wiemann J."/>
            <person name="Butela K.A."/>
            <person name="Garlena R.A."/>
            <person name="Russell D.A."/>
            <person name="Pope W.H."/>
            <person name="Jacobs-Sera D."/>
            <person name="Hatfull G.F."/>
        </authorList>
    </citation>
    <scope>NUCLEOTIDE SEQUENCE [LARGE SCALE GENOMIC DNA]</scope>
</reference>
<sequence>MGISQKEAAVRIGTTPRIWQNMEDGRAVRDLHKHIAAIADAYNVDRDWLMWGGNLAPETDGPGGGEQSPLSDSDRRPLAYNVGTVTSVSQFPCPYVDNEELKPAA</sequence>
<feature type="domain" description="HTH cro/C1-type" evidence="2">
    <location>
        <begin position="2"/>
        <end position="49"/>
    </location>
</feature>
<dbReference type="Proteomes" id="UP000516645">
    <property type="component" value="Segment"/>
</dbReference>
<dbReference type="InterPro" id="IPR010982">
    <property type="entry name" value="Lambda_DNA-bd_dom_sf"/>
</dbReference>
<dbReference type="CDD" id="cd00093">
    <property type="entry name" value="HTH_XRE"/>
    <property type="match status" value="1"/>
</dbReference>
<feature type="region of interest" description="Disordered" evidence="1">
    <location>
        <begin position="53"/>
        <end position="78"/>
    </location>
</feature>
<dbReference type="SUPFAM" id="SSF47413">
    <property type="entry name" value="lambda repressor-like DNA-binding domains"/>
    <property type="match status" value="1"/>
</dbReference>
<name>A0A7L7SU71_9CAUD</name>
<evidence type="ECO:0000313" key="4">
    <source>
        <dbReference type="Proteomes" id="UP000516645"/>
    </source>
</evidence>
<protein>
    <submittedName>
        <fullName evidence="3">Immunity repressor</fullName>
    </submittedName>
</protein>
<accession>A0A7L7SU71</accession>
<organism evidence="3 4">
    <name type="scientific">Gordonia phage Clown</name>
    <dbReference type="NCBI Taxonomy" id="2759393"/>
    <lineage>
        <taxon>Viruses</taxon>
        <taxon>Duplodnaviria</taxon>
        <taxon>Heunggongvirae</taxon>
        <taxon>Uroviricota</taxon>
        <taxon>Caudoviricetes</taxon>
        <taxon>Stackebrandtviridae</taxon>
        <taxon>Frickvirinae</taxon>
        <taxon>Clownvirus</taxon>
        <taxon>Clownvirus clown</taxon>
    </lineage>
</organism>
<dbReference type="Gene3D" id="1.10.260.40">
    <property type="entry name" value="lambda repressor-like DNA-binding domains"/>
    <property type="match status" value="1"/>
</dbReference>
<dbReference type="PROSITE" id="PS50943">
    <property type="entry name" value="HTH_CROC1"/>
    <property type="match status" value="1"/>
</dbReference>
<dbReference type="RefSeq" id="YP_010110097.1">
    <property type="nucleotide sequence ID" value="NC_055867.1"/>
</dbReference>
<dbReference type="InterPro" id="IPR001387">
    <property type="entry name" value="Cro/C1-type_HTH"/>
</dbReference>
<proteinExistence type="predicted"/>
<keyword evidence="4" id="KW-1185">Reference proteome</keyword>
<evidence type="ECO:0000313" key="3">
    <source>
        <dbReference type="EMBL" id="QOC56055.1"/>
    </source>
</evidence>